<feature type="transmembrane region" description="Helical" evidence="1">
    <location>
        <begin position="64"/>
        <end position="83"/>
    </location>
</feature>
<dbReference type="RefSeq" id="WP_090685449.1">
    <property type="nucleotide sequence ID" value="NZ_FNCJ01000006.1"/>
</dbReference>
<accession>A0A1G7YFF9</accession>
<protein>
    <submittedName>
        <fullName evidence="2">Uncharacterized protein</fullName>
    </submittedName>
</protein>
<evidence type="ECO:0000313" key="3">
    <source>
        <dbReference type="Proteomes" id="UP000199706"/>
    </source>
</evidence>
<name>A0A1G7YFF9_9BURK</name>
<keyword evidence="1" id="KW-0472">Membrane</keyword>
<evidence type="ECO:0000256" key="1">
    <source>
        <dbReference type="SAM" id="Phobius"/>
    </source>
</evidence>
<evidence type="ECO:0000313" key="2">
    <source>
        <dbReference type="EMBL" id="SDG95292.1"/>
    </source>
</evidence>
<gene>
    <name evidence="2" type="ORF">SAMN05216466_106167</name>
</gene>
<sequence length="140" mass="15108">MQIDLTSQDVIVHPRRGITFQASGVSRQATFGKPSFVPPGMLRAEPEDSATVAEPVGKGWFDKLVHILVIGVLSHVVGIFAHWELLGHMLDVALEARGEYKDVKGRRPAVNPLAKAQAFGKAGKIPLATTGGTDLRFGKR</sequence>
<keyword evidence="1" id="KW-1133">Transmembrane helix</keyword>
<keyword evidence="1" id="KW-0812">Transmembrane</keyword>
<dbReference type="AlphaFoldDB" id="A0A1G7YFF9"/>
<dbReference type="Proteomes" id="UP000199706">
    <property type="component" value="Unassembled WGS sequence"/>
</dbReference>
<reference evidence="2 3" key="1">
    <citation type="submission" date="2016-10" db="EMBL/GenBank/DDBJ databases">
        <authorList>
            <person name="de Groot N.N."/>
        </authorList>
    </citation>
    <scope>NUCLEOTIDE SEQUENCE [LARGE SCALE GENOMIC DNA]</scope>
    <source>
        <strain evidence="2 3">LMG 2247</strain>
    </source>
</reference>
<dbReference type="EMBL" id="FNCJ01000006">
    <property type="protein sequence ID" value="SDG95292.1"/>
    <property type="molecule type" value="Genomic_DNA"/>
</dbReference>
<proteinExistence type="predicted"/>
<dbReference type="OrthoDB" id="9135077at2"/>
<organism evidence="2 3">
    <name type="scientific">Paraburkholderia phenazinium</name>
    <dbReference type="NCBI Taxonomy" id="60549"/>
    <lineage>
        <taxon>Bacteria</taxon>
        <taxon>Pseudomonadati</taxon>
        <taxon>Pseudomonadota</taxon>
        <taxon>Betaproteobacteria</taxon>
        <taxon>Burkholderiales</taxon>
        <taxon>Burkholderiaceae</taxon>
        <taxon>Paraburkholderia</taxon>
    </lineage>
</organism>